<dbReference type="eggNOG" id="KOG2847">
    <property type="taxonomic scope" value="Eukaryota"/>
</dbReference>
<keyword evidence="6" id="KW-0443">Lipid metabolism</keyword>
<gene>
    <name evidence="14" type="ORF">FOMPIDRAFT_1130598</name>
</gene>
<dbReference type="STRING" id="743788.S8F3J2"/>
<evidence type="ECO:0000256" key="6">
    <source>
        <dbReference type="ARBA" id="ARBA00023098"/>
    </source>
</evidence>
<dbReference type="Pfam" id="PF01553">
    <property type="entry name" value="Acyltransferase"/>
    <property type="match status" value="1"/>
</dbReference>
<dbReference type="CDD" id="cd07989">
    <property type="entry name" value="LPLAT_AGPAT-like"/>
    <property type="match status" value="1"/>
</dbReference>
<evidence type="ECO:0000256" key="5">
    <source>
        <dbReference type="ARBA" id="ARBA00022792"/>
    </source>
</evidence>
<dbReference type="GO" id="GO:0047184">
    <property type="term" value="F:1-acylglycerophosphocholine O-acyltransferase activity"/>
    <property type="evidence" value="ECO:0007669"/>
    <property type="project" value="TreeGrafter"/>
</dbReference>
<keyword evidence="7" id="KW-0496">Mitochondrion</keyword>
<name>S8F3J2_FOMSC</name>
<evidence type="ECO:0000256" key="4">
    <source>
        <dbReference type="ARBA" id="ARBA00022787"/>
    </source>
</evidence>
<organism evidence="14 15">
    <name type="scientific">Fomitopsis schrenkii</name>
    <name type="common">Brown rot fungus</name>
    <dbReference type="NCBI Taxonomy" id="2126942"/>
    <lineage>
        <taxon>Eukaryota</taxon>
        <taxon>Fungi</taxon>
        <taxon>Dikarya</taxon>
        <taxon>Basidiomycota</taxon>
        <taxon>Agaricomycotina</taxon>
        <taxon>Agaricomycetes</taxon>
        <taxon>Polyporales</taxon>
        <taxon>Fomitopsis</taxon>
    </lineage>
</organism>
<dbReference type="PANTHER" id="PTHR12497">
    <property type="entry name" value="TAZ PROTEIN TAFAZZIN"/>
    <property type="match status" value="1"/>
</dbReference>
<dbReference type="PANTHER" id="PTHR12497:SF0">
    <property type="entry name" value="TAFAZZIN"/>
    <property type="match status" value="1"/>
</dbReference>
<evidence type="ECO:0000259" key="13">
    <source>
        <dbReference type="SMART" id="SM00563"/>
    </source>
</evidence>
<evidence type="ECO:0000256" key="11">
    <source>
        <dbReference type="ARBA" id="ARBA00047906"/>
    </source>
</evidence>
<evidence type="ECO:0000256" key="2">
    <source>
        <dbReference type="ARBA" id="ARBA00010524"/>
    </source>
</evidence>
<proteinExistence type="inferred from homology"/>
<dbReference type="InterPro" id="IPR000872">
    <property type="entry name" value="Tafazzin"/>
</dbReference>
<keyword evidence="4" id="KW-1000">Mitochondrion outer membrane</keyword>
<dbReference type="SUPFAM" id="SSF69593">
    <property type="entry name" value="Glycerol-3-phosphate (1)-acyltransferase"/>
    <property type="match status" value="1"/>
</dbReference>
<feature type="domain" description="Phospholipid/glycerol acyltransferase" evidence="13">
    <location>
        <begin position="50"/>
        <end position="182"/>
    </location>
</feature>
<sequence length="272" mass="29896">MSLLSQATVGTVGLLCKSFLKIGCSSVTVNGLEHLYGALESDERNQGRGVVTVSNHISTMDDPLVWGILPLRYHLNARMTRWTLGASDIMFTNPVFSAFFRNGQVIETFRGKGIFQPAVDLAIKKLNRGAWIHLFGEGRVNQPNRAPGHSPVDLIRFKWGIGRIVMETAQPPIIIPMWLTGIDQVMPEGRSVPWKFFPRPGAKLSITFGKPVENAAIRDTLGLAVSHGDIPEPPREWRNAVEVARIRSAVTALLQSKVEELGREVVGVGKGV</sequence>
<evidence type="ECO:0000256" key="10">
    <source>
        <dbReference type="ARBA" id="ARBA00024323"/>
    </source>
</evidence>
<keyword evidence="5" id="KW-0999">Mitochondrion inner membrane</keyword>
<evidence type="ECO:0000313" key="15">
    <source>
        <dbReference type="Proteomes" id="UP000015241"/>
    </source>
</evidence>
<dbReference type="SMART" id="SM00563">
    <property type="entry name" value="PlsC"/>
    <property type="match status" value="1"/>
</dbReference>
<evidence type="ECO:0000256" key="1">
    <source>
        <dbReference type="ARBA" id="ARBA00004137"/>
    </source>
</evidence>
<dbReference type="InterPro" id="IPR002123">
    <property type="entry name" value="Plipid/glycerol_acylTrfase"/>
</dbReference>
<evidence type="ECO:0000313" key="14">
    <source>
        <dbReference type="EMBL" id="EPS96325.1"/>
    </source>
</evidence>
<dbReference type="InParanoid" id="S8F3J2"/>
<comment type="subcellular location">
    <subcellularLocation>
        <location evidence="1">Mitochondrion inner membrane</location>
        <topology evidence="1">Peripheral membrane protein</topology>
        <orientation evidence="1">Intermembrane side</orientation>
    </subcellularLocation>
    <subcellularLocation>
        <location evidence="10">Mitochondrion outer membrane</location>
        <topology evidence="10">Peripheral membrane protein</topology>
        <orientation evidence="10">Intermembrane side</orientation>
    </subcellularLocation>
</comment>
<evidence type="ECO:0000256" key="3">
    <source>
        <dbReference type="ARBA" id="ARBA00022679"/>
    </source>
</evidence>
<dbReference type="HOGENOM" id="CLU_046747_0_1_1"/>
<protein>
    <recommendedName>
        <fullName evidence="12">Tafazzin family protein</fullName>
    </recommendedName>
</protein>
<evidence type="ECO:0000256" key="12">
    <source>
        <dbReference type="RuleBase" id="RU365062"/>
    </source>
</evidence>
<evidence type="ECO:0000256" key="9">
    <source>
        <dbReference type="ARBA" id="ARBA00023315"/>
    </source>
</evidence>
<dbReference type="AlphaFoldDB" id="S8F3J2"/>
<dbReference type="GO" id="GO:0035965">
    <property type="term" value="P:cardiolipin acyl-chain remodeling"/>
    <property type="evidence" value="ECO:0007669"/>
    <property type="project" value="TreeGrafter"/>
</dbReference>
<keyword evidence="3" id="KW-0808">Transferase</keyword>
<evidence type="ECO:0000256" key="7">
    <source>
        <dbReference type="ARBA" id="ARBA00023128"/>
    </source>
</evidence>
<keyword evidence="8" id="KW-0472">Membrane</keyword>
<dbReference type="GO" id="GO:0007007">
    <property type="term" value="P:inner mitochondrial membrane organization"/>
    <property type="evidence" value="ECO:0007669"/>
    <property type="project" value="TreeGrafter"/>
</dbReference>
<dbReference type="OrthoDB" id="193467at2759"/>
<dbReference type="EMBL" id="KE504190">
    <property type="protein sequence ID" value="EPS96325.1"/>
    <property type="molecule type" value="Genomic_DNA"/>
</dbReference>
<accession>S8F3J2</accession>
<dbReference type="GO" id="GO:0005743">
    <property type="term" value="C:mitochondrial inner membrane"/>
    <property type="evidence" value="ECO:0007669"/>
    <property type="project" value="UniProtKB-SubCell"/>
</dbReference>
<dbReference type="Proteomes" id="UP000015241">
    <property type="component" value="Unassembled WGS sequence"/>
</dbReference>
<comment type="catalytic activity">
    <reaction evidence="11">
        <text>1'-[1,2-diacyl-sn-glycero-3-phospho],3'-[1-acyl-sn-glycero-3-phospho]-glycerol + a 1,2-diacyl-sn-glycero-3-phosphocholine = a cardiolipin + a 1-acyl-sn-glycero-3-phosphocholine</text>
        <dbReference type="Rhea" id="RHEA:33731"/>
        <dbReference type="ChEBI" id="CHEBI:57643"/>
        <dbReference type="ChEBI" id="CHEBI:58168"/>
        <dbReference type="ChEBI" id="CHEBI:62237"/>
        <dbReference type="ChEBI" id="CHEBI:64743"/>
    </reaction>
    <physiologicalReaction direction="left-to-right" evidence="11">
        <dbReference type="Rhea" id="RHEA:33732"/>
    </physiologicalReaction>
    <physiologicalReaction direction="right-to-left" evidence="11">
        <dbReference type="Rhea" id="RHEA:33733"/>
    </physiologicalReaction>
</comment>
<comment type="similarity">
    <text evidence="2 12">Belongs to the taffazin family.</text>
</comment>
<evidence type="ECO:0000256" key="8">
    <source>
        <dbReference type="ARBA" id="ARBA00023136"/>
    </source>
</evidence>
<dbReference type="GO" id="GO:0005741">
    <property type="term" value="C:mitochondrial outer membrane"/>
    <property type="evidence" value="ECO:0007669"/>
    <property type="project" value="UniProtKB-SubCell"/>
</dbReference>
<reference evidence="14 15" key="1">
    <citation type="journal article" date="2012" name="Science">
        <title>The Paleozoic origin of enzymatic lignin decomposition reconstructed from 31 fungal genomes.</title>
        <authorList>
            <person name="Floudas D."/>
            <person name="Binder M."/>
            <person name="Riley R."/>
            <person name="Barry K."/>
            <person name="Blanchette R.A."/>
            <person name="Henrissat B."/>
            <person name="Martinez A.T."/>
            <person name="Otillar R."/>
            <person name="Spatafora J.W."/>
            <person name="Yadav J.S."/>
            <person name="Aerts A."/>
            <person name="Benoit I."/>
            <person name="Boyd A."/>
            <person name="Carlson A."/>
            <person name="Copeland A."/>
            <person name="Coutinho P.M."/>
            <person name="de Vries R.P."/>
            <person name="Ferreira P."/>
            <person name="Findley K."/>
            <person name="Foster B."/>
            <person name="Gaskell J."/>
            <person name="Glotzer D."/>
            <person name="Gorecki P."/>
            <person name="Heitman J."/>
            <person name="Hesse C."/>
            <person name="Hori C."/>
            <person name="Igarashi K."/>
            <person name="Jurgens J.A."/>
            <person name="Kallen N."/>
            <person name="Kersten P."/>
            <person name="Kohler A."/>
            <person name="Kuees U."/>
            <person name="Kumar T.K.A."/>
            <person name="Kuo A."/>
            <person name="LaButti K."/>
            <person name="Larrondo L.F."/>
            <person name="Lindquist E."/>
            <person name="Ling A."/>
            <person name="Lombard V."/>
            <person name="Lucas S."/>
            <person name="Lundell T."/>
            <person name="Martin R."/>
            <person name="McLaughlin D.J."/>
            <person name="Morgenstern I."/>
            <person name="Morin E."/>
            <person name="Murat C."/>
            <person name="Nagy L.G."/>
            <person name="Nolan M."/>
            <person name="Ohm R.A."/>
            <person name="Patyshakuliyeva A."/>
            <person name="Rokas A."/>
            <person name="Ruiz-Duenas F.J."/>
            <person name="Sabat G."/>
            <person name="Salamov A."/>
            <person name="Samejima M."/>
            <person name="Schmutz J."/>
            <person name="Slot J.C."/>
            <person name="St John F."/>
            <person name="Stenlid J."/>
            <person name="Sun H."/>
            <person name="Sun S."/>
            <person name="Syed K."/>
            <person name="Tsang A."/>
            <person name="Wiebenga A."/>
            <person name="Young D."/>
            <person name="Pisabarro A."/>
            <person name="Eastwood D.C."/>
            <person name="Martin F."/>
            <person name="Cullen D."/>
            <person name="Grigoriev I.V."/>
            <person name="Hibbett D.S."/>
        </authorList>
    </citation>
    <scope>NUCLEOTIDE SEQUENCE</scope>
    <source>
        <strain evidence="15">FP-58527</strain>
    </source>
</reference>
<keyword evidence="15" id="KW-1185">Reference proteome</keyword>
<dbReference type="PRINTS" id="PR00979">
    <property type="entry name" value="TAFAZZIN"/>
</dbReference>
<keyword evidence="9" id="KW-0012">Acyltransferase</keyword>